<sequence>MLATCAHPRIFVHTKGVTSTADVSVAFCGRYVVNTCTRSRVPDGYSEILSRKIEEALSVAAGGHVAFPLGSLELRSLVDCFPFDLHHVLQHVALR</sequence>
<dbReference type="Proteomes" id="UP001283361">
    <property type="component" value="Unassembled WGS sequence"/>
</dbReference>
<evidence type="ECO:0000313" key="2">
    <source>
        <dbReference type="Proteomes" id="UP001283361"/>
    </source>
</evidence>
<organism evidence="1 2">
    <name type="scientific">Elysia crispata</name>
    <name type="common">lettuce slug</name>
    <dbReference type="NCBI Taxonomy" id="231223"/>
    <lineage>
        <taxon>Eukaryota</taxon>
        <taxon>Metazoa</taxon>
        <taxon>Spiralia</taxon>
        <taxon>Lophotrochozoa</taxon>
        <taxon>Mollusca</taxon>
        <taxon>Gastropoda</taxon>
        <taxon>Heterobranchia</taxon>
        <taxon>Euthyneura</taxon>
        <taxon>Panpulmonata</taxon>
        <taxon>Sacoglossa</taxon>
        <taxon>Placobranchoidea</taxon>
        <taxon>Plakobranchidae</taxon>
        <taxon>Elysia</taxon>
    </lineage>
</organism>
<protein>
    <submittedName>
        <fullName evidence="1">Uncharacterized protein</fullName>
    </submittedName>
</protein>
<name>A0AAE0ZLT3_9GAST</name>
<reference evidence="1" key="1">
    <citation type="journal article" date="2023" name="G3 (Bethesda)">
        <title>A reference genome for the long-term kleptoplast-retaining sea slug Elysia crispata morphotype clarki.</title>
        <authorList>
            <person name="Eastman K.E."/>
            <person name="Pendleton A.L."/>
            <person name="Shaikh M.A."/>
            <person name="Suttiyut T."/>
            <person name="Ogas R."/>
            <person name="Tomko P."/>
            <person name="Gavelis G."/>
            <person name="Widhalm J.R."/>
            <person name="Wisecaver J.H."/>
        </authorList>
    </citation>
    <scope>NUCLEOTIDE SEQUENCE</scope>
    <source>
        <strain evidence="1">ECLA1</strain>
    </source>
</reference>
<dbReference type="EMBL" id="JAWDGP010003771">
    <property type="protein sequence ID" value="KAK3771131.1"/>
    <property type="molecule type" value="Genomic_DNA"/>
</dbReference>
<keyword evidence="2" id="KW-1185">Reference proteome</keyword>
<proteinExistence type="predicted"/>
<gene>
    <name evidence="1" type="ORF">RRG08_034147</name>
</gene>
<evidence type="ECO:0000313" key="1">
    <source>
        <dbReference type="EMBL" id="KAK3771131.1"/>
    </source>
</evidence>
<dbReference type="AlphaFoldDB" id="A0AAE0ZLT3"/>
<accession>A0AAE0ZLT3</accession>
<comment type="caution">
    <text evidence="1">The sequence shown here is derived from an EMBL/GenBank/DDBJ whole genome shotgun (WGS) entry which is preliminary data.</text>
</comment>